<evidence type="ECO:0000313" key="2">
    <source>
        <dbReference type="EMBL" id="WWC88157.1"/>
    </source>
</evidence>
<name>A0AAX4JRX5_9TREE</name>
<feature type="compositionally biased region" description="Low complexity" evidence="1">
    <location>
        <begin position="9"/>
        <end position="30"/>
    </location>
</feature>
<feature type="region of interest" description="Disordered" evidence="1">
    <location>
        <begin position="1"/>
        <end position="36"/>
    </location>
</feature>
<dbReference type="EMBL" id="CP144100">
    <property type="protein sequence ID" value="WWC88157.1"/>
    <property type="molecule type" value="Genomic_DNA"/>
</dbReference>
<organism evidence="2 3">
    <name type="scientific">Kwoniella dendrophila CBS 6074</name>
    <dbReference type="NCBI Taxonomy" id="1295534"/>
    <lineage>
        <taxon>Eukaryota</taxon>
        <taxon>Fungi</taxon>
        <taxon>Dikarya</taxon>
        <taxon>Basidiomycota</taxon>
        <taxon>Agaricomycotina</taxon>
        <taxon>Tremellomycetes</taxon>
        <taxon>Tremellales</taxon>
        <taxon>Cryptococcaceae</taxon>
        <taxon>Kwoniella</taxon>
    </lineage>
</organism>
<keyword evidence="3" id="KW-1185">Reference proteome</keyword>
<evidence type="ECO:0008006" key="4">
    <source>
        <dbReference type="Google" id="ProtNLM"/>
    </source>
</evidence>
<protein>
    <recommendedName>
        <fullName evidence="4">Mediator complex subunit 9</fullName>
    </recommendedName>
</protein>
<reference evidence="2 3" key="1">
    <citation type="submission" date="2024-01" db="EMBL/GenBank/DDBJ databases">
        <title>Comparative genomics of Cryptococcus and Kwoniella reveals pathogenesis evolution and contrasting modes of karyotype evolution via chromosome fusion or intercentromeric recombination.</title>
        <authorList>
            <person name="Coelho M.A."/>
            <person name="David-Palma M."/>
            <person name="Shea T."/>
            <person name="Bowers K."/>
            <person name="McGinley-Smith S."/>
            <person name="Mohammad A.W."/>
            <person name="Gnirke A."/>
            <person name="Yurkov A.M."/>
            <person name="Nowrousian M."/>
            <person name="Sun S."/>
            <person name="Cuomo C.A."/>
            <person name="Heitman J."/>
        </authorList>
    </citation>
    <scope>NUCLEOTIDE SEQUENCE [LARGE SCALE GENOMIC DNA]</scope>
    <source>
        <strain evidence="2 3">CBS 6074</strain>
    </source>
</reference>
<gene>
    <name evidence="2" type="ORF">L201_003062</name>
</gene>
<evidence type="ECO:0000256" key="1">
    <source>
        <dbReference type="SAM" id="MobiDB-lite"/>
    </source>
</evidence>
<dbReference type="RefSeq" id="XP_066074920.1">
    <property type="nucleotide sequence ID" value="XM_066218823.1"/>
</dbReference>
<accession>A0AAX4JRX5</accession>
<dbReference type="Proteomes" id="UP001355207">
    <property type="component" value="Chromosome 3"/>
</dbReference>
<sequence length="153" mass="16563">MAQHTPAGSTTQQQQQTIPMQTSSSSSPISNDPLQPGTFQSLLPLLDDIIGILYSQLTDSERLNTVQASEGVAIKAKELASAIESMKLASLNLPGGHLSIDELKNLSDKLDEESEKRLKILSAFEGRQMPLVDQLGKKNDTMNETESVMPSPV</sequence>
<evidence type="ECO:0000313" key="3">
    <source>
        <dbReference type="Proteomes" id="UP001355207"/>
    </source>
</evidence>
<proteinExistence type="predicted"/>
<dbReference type="AlphaFoldDB" id="A0AAX4JRX5"/>
<dbReference type="GeneID" id="91093733"/>